<evidence type="ECO:0000256" key="4">
    <source>
        <dbReference type="ARBA" id="ARBA00022989"/>
    </source>
</evidence>
<feature type="transmembrane region" description="Helical" evidence="6">
    <location>
        <begin position="296"/>
        <end position="317"/>
    </location>
</feature>
<feature type="non-terminal residue" evidence="8">
    <location>
        <position position="1"/>
    </location>
</feature>
<dbReference type="GO" id="GO:0005886">
    <property type="term" value="C:plasma membrane"/>
    <property type="evidence" value="ECO:0007669"/>
    <property type="project" value="TreeGrafter"/>
</dbReference>
<proteinExistence type="predicted"/>
<dbReference type="GO" id="GO:0022857">
    <property type="term" value="F:transmembrane transporter activity"/>
    <property type="evidence" value="ECO:0007669"/>
    <property type="project" value="InterPro"/>
</dbReference>
<evidence type="ECO:0000256" key="2">
    <source>
        <dbReference type="ARBA" id="ARBA00022448"/>
    </source>
</evidence>
<keyword evidence="4 6" id="KW-1133">Transmembrane helix</keyword>
<comment type="caution">
    <text evidence="8">The sequence shown here is derived from an EMBL/GenBank/DDBJ whole genome shotgun (WGS) entry which is preliminary data.</text>
</comment>
<feature type="transmembrane region" description="Helical" evidence="6">
    <location>
        <begin position="101"/>
        <end position="121"/>
    </location>
</feature>
<dbReference type="PANTHER" id="PTHR23501:SF177">
    <property type="entry name" value="MAJOR FACILITATOR SUPERFAMILY (MFS) PROFILE DOMAIN-CONTAINING PROTEIN-RELATED"/>
    <property type="match status" value="1"/>
</dbReference>
<dbReference type="SUPFAM" id="SSF103473">
    <property type="entry name" value="MFS general substrate transporter"/>
    <property type="match status" value="2"/>
</dbReference>
<dbReference type="InterPro" id="IPR036259">
    <property type="entry name" value="MFS_trans_sf"/>
</dbReference>
<feature type="domain" description="Major facilitator superfamily (MFS) profile" evidence="7">
    <location>
        <begin position="1"/>
        <end position="318"/>
    </location>
</feature>
<dbReference type="Gene3D" id="1.20.1250.20">
    <property type="entry name" value="MFS general substrate transporter like domains"/>
    <property type="match status" value="2"/>
</dbReference>
<dbReference type="PROSITE" id="PS50850">
    <property type="entry name" value="MFS"/>
    <property type="match status" value="1"/>
</dbReference>
<feature type="transmembrane region" description="Helical" evidence="6">
    <location>
        <begin position="211"/>
        <end position="231"/>
    </location>
</feature>
<feature type="non-terminal residue" evidence="8">
    <location>
        <position position="318"/>
    </location>
</feature>
<feature type="transmembrane region" description="Helical" evidence="6">
    <location>
        <begin position="57"/>
        <end position="80"/>
    </location>
</feature>
<evidence type="ECO:0000256" key="1">
    <source>
        <dbReference type="ARBA" id="ARBA00004141"/>
    </source>
</evidence>
<feature type="transmembrane region" description="Helical" evidence="6">
    <location>
        <begin position="29"/>
        <end position="51"/>
    </location>
</feature>
<evidence type="ECO:0000313" key="8">
    <source>
        <dbReference type="EMBL" id="KAK3322841.1"/>
    </source>
</evidence>
<organism evidence="8 9">
    <name type="scientific">Apodospora peruviana</name>
    <dbReference type="NCBI Taxonomy" id="516989"/>
    <lineage>
        <taxon>Eukaryota</taxon>
        <taxon>Fungi</taxon>
        <taxon>Dikarya</taxon>
        <taxon>Ascomycota</taxon>
        <taxon>Pezizomycotina</taxon>
        <taxon>Sordariomycetes</taxon>
        <taxon>Sordariomycetidae</taxon>
        <taxon>Sordariales</taxon>
        <taxon>Lasiosphaeriaceae</taxon>
        <taxon>Apodospora</taxon>
    </lineage>
</organism>
<comment type="subcellular location">
    <subcellularLocation>
        <location evidence="1">Membrane</location>
        <topology evidence="1">Multi-pass membrane protein</topology>
    </subcellularLocation>
</comment>
<name>A0AAE0ID32_9PEZI</name>
<gene>
    <name evidence="8" type="ORF">B0H66DRAFT_458135</name>
</gene>
<evidence type="ECO:0000256" key="6">
    <source>
        <dbReference type="SAM" id="Phobius"/>
    </source>
</evidence>
<evidence type="ECO:0000256" key="5">
    <source>
        <dbReference type="ARBA" id="ARBA00023136"/>
    </source>
</evidence>
<dbReference type="InterPro" id="IPR011701">
    <property type="entry name" value="MFS"/>
</dbReference>
<accession>A0AAE0ID32</accession>
<feature type="transmembrane region" description="Helical" evidence="6">
    <location>
        <begin position="170"/>
        <end position="191"/>
    </location>
</feature>
<feature type="transmembrane region" description="Helical" evidence="6">
    <location>
        <begin position="133"/>
        <end position="150"/>
    </location>
</feature>
<protein>
    <submittedName>
        <fullName evidence="8">Major facilitator superfamily</fullName>
    </submittedName>
</protein>
<reference evidence="8" key="1">
    <citation type="journal article" date="2023" name="Mol. Phylogenet. Evol.">
        <title>Genome-scale phylogeny and comparative genomics of the fungal order Sordariales.</title>
        <authorList>
            <person name="Hensen N."/>
            <person name="Bonometti L."/>
            <person name="Westerberg I."/>
            <person name="Brannstrom I.O."/>
            <person name="Guillou S."/>
            <person name="Cros-Aarteil S."/>
            <person name="Calhoun S."/>
            <person name="Haridas S."/>
            <person name="Kuo A."/>
            <person name="Mondo S."/>
            <person name="Pangilinan J."/>
            <person name="Riley R."/>
            <person name="LaButti K."/>
            <person name="Andreopoulos B."/>
            <person name="Lipzen A."/>
            <person name="Chen C."/>
            <person name="Yan M."/>
            <person name="Daum C."/>
            <person name="Ng V."/>
            <person name="Clum A."/>
            <person name="Steindorff A."/>
            <person name="Ohm R.A."/>
            <person name="Martin F."/>
            <person name="Silar P."/>
            <person name="Natvig D.O."/>
            <person name="Lalanne C."/>
            <person name="Gautier V."/>
            <person name="Ament-Velasquez S.L."/>
            <person name="Kruys A."/>
            <person name="Hutchinson M.I."/>
            <person name="Powell A.J."/>
            <person name="Barry K."/>
            <person name="Miller A.N."/>
            <person name="Grigoriev I.V."/>
            <person name="Debuchy R."/>
            <person name="Gladieux P."/>
            <person name="Hiltunen Thoren M."/>
            <person name="Johannesson H."/>
        </authorList>
    </citation>
    <scope>NUCLEOTIDE SEQUENCE</scope>
    <source>
        <strain evidence="8">CBS 118394</strain>
    </source>
</reference>
<keyword evidence="9" id="KW-1185">Reference proteome</keyword>
<dbReference type="PANTHER" id="PTHR23501">
    <property type="entry name" value="MAJOR FACILITATOR SUPERFAMILY"/>
    <property type="match status" value="1"/>
</dbReference>
<keyword evidence="5 6" id="KW-0472">Membrane</keyword>
<dbReference type="Pfam" id="PF07690">
    <property type="entry name" value="MFS_1"/>
    <property type="match status" value="1"/>
</dbReference>
<evidence type="ECO:0000256" key="3">
    <source>
        <dbReference type="ARBA" id="ARBA00022692"/>
    </source>
</evidence>
<reference evidence="8" key="2">
    <citation type="submission" date="2023-06" db="EMBL/GenBank/DDBJ databases">
        <authorList>
            <consortium name="Lawrence Berkeley National Laboratory"/>
            <person name="Haridas S."/>
            <person name="Hensen N."/>
            <person name="Bonometti L."/>
            <person name="Westerberg I."/>
            <person name="Brannstrom I.O."/>
            <person name="Guillou S."/>
            <person name="Cros-Aarteil S."/>
            <person name="Calhoun S."/>
            <person name="Kuo A."/>
            <person name="Mondo S."/>
            <person name="Pangilinan J."/>
            <person name="Riley R."/>
            <person name="Labutti K."/>
            <person name="Andreopoulos B."/>
            <person name="Lipzen A."/>
            <person name="Chen C."/>
            <person name="Yanf M."/>
            <person name="Daum C."/>
            <person name="Ng V."/>
            <person name="Clum A."/>
            <person name="Steindorff A."/>
            <person name="Ohm R."/>
            <person name="Martin F."/>
            <person name="Silar P."/>
            <person name="Natvig D."/>
            <person name="Lalanne C."/>
            <person name="Gautier V."/>
            <person name="Ament-Velasquez S.L."/>
            <person name="Kruys A."/>
            <person name="Hutchinson M.I."/>
            <person name="Powell A.J."/>
            <person name="Barry K."/>
            <person name="Miller A.N."/>
            <person name="Grigoriev I.V."/>
            <person name="Debuchy R."/>
            <person name="Gladieux P."/>
            <person name="Thoren M.H."/>
            <person name="Johannesson H."/>
        </authorList>
    </citation>
    <scope>NUCLEOTIDE SEQUENCE</scope>
    <source>
        <strain evidence="8">CBS 118394</strain>
    </source>
</reference>
<feature type="transmembrane region" description="Helical" evidence="6">
    <location>
        <begin position="238"/>
        <end position="260"/>
    </location>
</feature>
<evidence type="ECO:0000313" key="9">
    <source>
        <dbReference type="Proteomes" id="UP001283341"/>
    </source>
</evidence>
<dbReference type="AlphaFoldDB" id="A0AAE0ID32"/>
<keyword evidence="3 6" id="KW-0812">Transmembrane</keyword>
<dbReference type="InterPro" id="IPR020846">
    <property type="entry name" value="MFS_dom"/>
</dbReference>
<dbReference type="Proteomes" id="UP001283341">
    <property type="component" value="Unassembled WGS sequence"/>
</dbReference>
<dbReference type="EMBL" id="JAUEDM010000003">
    <property type="protein sequence ID" value="KAK3322841.1"/>
    <property type="molecule type" value="Genomic_DNA"/>
</dbReference>
<sequence length="318" mass="33692">AIAGFGAAGVSSGTYTLIAFAARPEKRPVFVGIFGLCFGIASVVGPLIGGAFTDHVIWRWCFYINLPIGGLSAFLVFVFYRTPAWAKPANASWPEKLLQMDPVGTALALGAIIAYIIAMQYGGQTEPWSSSKVIGLLVGFVLIAAAFVSWEVYAGERAMMPPRLMKQRVVWFNATWAFLLIGAYFTSVYYLPVYFQSIGGLSPTGSGVRSLPLILSTSVAIIILGMTVQYFGSHRVAVMAFCAAIAAAAIGLMITFDIGISLGKEVGYQLLAGAALGFPFQLPVINSQIQSKPEDIAVVTAIIVLSETIAGAILLSAA</sequence>
<evidence type="ECO:0000259" key="7">
    <source>
        <dbReference type="PROSITE" id="PS50850"/>
    </source>
</evidence>
<keyword evidence="2" id="KW-0813">Transport</keyword>